<evidence type="ECO:0000256" key="4">
    <source>
        <dbReference type="ARBA" id="ARBA00022737"/>
    </source>
</evidence>
<dbReference type="InterPro" id="IPR050179">
    <property type="entry name" value="Trans_hexapeptide_repeat"/>
</dbReference>
<keyword evidence="4" id="KW-0677">Repeat</keyword>
<name>A0A8E2WIB9_RHILI</name>
<comment type="similarity">
    <text evidence="1">Belongs to the transferase hexapeptide repeat family.</text>
</comment>
<organism evidence="8 9">
    <name type="scientific">Rhizobium loti</name>
    <name type="common">Mesorhizobium loti</name>
    <dbReference type="NCBI Taxonomy" id="381"/>
    <lineage>
        <taxon>Bacteria</taxon>
        <taxon>Pseudomonadati</taxon>
        <taxon>Pseudomonadota</taxon>
        <taxon>Alphaproteobacteria</taxon>
        <taxon>Hyphomicrobiales</taxon>
        <taxon>Phyllobacteriaceae</taxon>
        <taxon>Mesorhizobium</taxon>
    </lineage>
</organism>
<keyword evidence="5" id="KW-0220">Diaminopimelate biosynthesis</keyword>
<dbReference type="Proteomes" id="UP000245631">
    <property type="component" value="Unassembled WGS sequence"/>
</dbReference>
<dbReference type="InterPro" id="IPR011004">
    <property type="entry name" value="Trimer_LpxA-like_sf"/>
</dbReference>
<sequence length="172" mass="17906">MDAGMIHPLAHIDASIVEIGEGTKIWQFASVIRGARIGKDCIIGASAQIDGASIGNDCHIQNGVSIPHGVDIGDSVFVGPGAVFCNDMWPDATKDGIDHEVIAAGCTIRVEDGASIGANATILPGVIIGAGAFVAAGAVVTKNVPPNMVWRRNGWTGAFPDGYRSRRMRLCK</sequence>
<dbReference type="GO" id="GO:0019877">
    <property type="term" value="P:diaminopimelate biosynthetic process"/>
    <property type="evidence" value="ECO:0007669"/>
    <property type="project" value="UniProtKB-KW"/>
</dbReference>
<dbReference type="SUPFAM" id="SSF51161">
    <property type="entry name" value="Trimeric LpxA-like enzymes"/>
    <property type="match status" value="1"/>
</dbReference>
<evidence type="ECO:0000256" key="2">
    <source>
        <dbReference type="ARBA" id="ARBA00022605"/>
    </source>
</evidence>
<dbReference type="EMBL" id="QGGH01000001">
    <property type="protein sequence ID" value="PWJ93536.1"/>
    <property type="molecule type" value="Genomic_DNA"/>
</dbReference>
<evidence type="ECO:0000256" key="1">
    <source>
        <dbReference type="ARBA" id="ARBA00007274"/>
    </source>
</evidence>
<comment type="caution">
    <text evidence="8">The sequence shown here is derived from an EMBL/GenBank/DDBJ whole genome shotgun (WGS) entry which is preliminary data.</text>
</comment>
<evidence type="ECO:0000256" key="6">
    <source>
        <dbReference type="ARBA" id="ARBA00023154"/>
    </source>
</evidence>
<dbReference type="GO" id="GO:0016746">
    <property type="term" value="F:acyltransferase activity"/>
    <property type="evidence" value="ECO:0007669"/>
    <property type="project" value="UniProtKB-KW"/>
</dbReference>
<evidence type="ECO:0000256" key="5">
    <source>
        <dbReference type="ARBA" id="ARBA00022915"/>
    </source>
</evidence>
<dbReference type="PROSITE" id="PS00101">
    <property type="entry name" value="HEXAPEP_TRANSFERASES"/>
    <property type="match status" value="1"/>
</dbReference>
<proteinExistence type="inferred from homology"/>
<protein>
    <submittedName>
        <fullName evidence="8">Transferase family hexapeptide repeat protein</fullName>
    </submittedName>
</protein>
<dbReference type="GO" id="GO:0009085">
    <property type="term" value="P:lysine biosynthetic process"/>
    <property type="evidence" value="ECO:0007669"/>
    <property type="project" value="UniProtKB-KW"/>
</dbReference>
<dbReference type="Pfam" id="PF14602">
    <property type="entry name" value="Hexapep_2"/>
    <property type="match status" value="1"/>
</dbReference>
<evidence type="ECO:0000313" key="9">
    <source>
        <dbReference type="Proteomes" id="UP000245631"/>
    </source>
</evidence>
<dbReference type="PANTHER" id="PTHR43300">
    <property type="entry name" value="ACETYLTRANSFERASE"/>
    <property type="match status" value="1"/>
</dbReference>
<dbReference type="Gene3D" id="2.160.10.10">
    <property type="entry name" value="Hexapeptide repeat proteins"/>
    <property type="match status" value="1"/>
</dbReference>
<evidence type="ECO:0000313" key="8">
    <source>
        <dbReference type="EMBL" id="PWJ93536.1"/>
    </source>
</evidence>
<evidence type="ECO:0000256" key="7">
    <source>
        <dbReference type="ARBA" id="ARBA00023315"/>
    </source>
</evidence>
<dbReference type="Pfam" id="PF00132">
    <property type="entry name" value="Hexapep"/>
    <property type="match status" value="1"/>
</dbReference>
<dbReference type="InterPro" id="IPR001451">
    <property type="entry name" value="Hexapep"/>
</dbReference>
<keyword evidence="2" id="KW-0028">Amino-acid biosynthesis</keyword>
<reference evidence="8 9" key="1">
    <citation type="submission" date="2018-05" db="EMBL/GenBank/DDBJ databases">
        <title>Genomic Encyclopedia of Type Strains, Phase IV (KMG-IV): sequencing the most valuable type-strain genomes for metagenomic binning, comparative biology and taxonomic classification.</title>
        <authorList>
            <person name="Goeker M."/>
        </authorList>
    </citation>
    <scope>NUCLEOTIDE SEQUENCE [LARGE SCALE GENOMIC DNA]</scope>
    <source>
        <strain evidence="8 9">DSM 2626</strain>
    </source>
</reference>
<keyword evidence="3 8" id="KW-0808">Transferase</keyword>
<keyword evidence="6" id="KW-0457">Lysine biosynthesis</keyword>
<dbReference type="PANTHER" id="PTHR43300:SF10">
    <property type="entry name" value="2,3,4,5-TETRAHYDROPYRIDINE-2,6-DICARBOXYLATE N-ACETYLTRANSFERASE"/>
    <property type="match status" value="1"/>
</dbReference>
<keyword evidence="7" id="KW-0012">Acyltransferase</keyword>
<accession>A0A8E2WIB9</accession>
<dbReference type="AlphaFoldDB" id="A0A8E2WIB9"/>
<dbReference type="InterPro" id="IPR018357">
    <property type="entry name" value="Hexapep_transf_CS"/>
</dbReference>
<evidence type="ECO:0000256" key="3">
    <source>
        <dbReference type="ARBA" id="ARBA00022679"/>
    </source>
</evidence>
<gene>
    <name evidence="8" type="ORF">C8D77_101215</name>
</gene>